<organism evidence="3 4">
    <name type="scientific">Trichogramma kaykai</name>
    <dbReference type="NCBI Taxonomy" id="54128"/>
    <lineage>
        <taxon>Eukaryota</taxon>
        <taxon>Metazoa</taxon>
        <taxon>Ecdysozoa</taxon>
        <taxon>Arthropoda</taxon>
        <taxon>Hexapoda</taxon>
        <taxon>Insecta</taxon>
        <taxon>Pterygota</taxon>
        <taxon>Neoptera</taxon>
        <taxon>Endopterygota</taxon>
        <taxon>Hymenoptera</taxon>
        <taxon>Apocrita</taxon>
        <taxon>Proctotrupomorpha</taxon>
        <taxon>Chalcidoidea</taxon>
        <taxon>Trichogrammatidae</taxon>
        <taxon>Trichogramma</taxon>
    </lineage>
</organism>
<dbReference type="Pfam" id="PF23055">
    <property type="entry name" value="DUF7041"/>
    <property type="match status" value="1"/>
</dbReference>
<proteinExistence type="predicted"/>
<dbReference type="InterPro" id="IPR055469">
    <property type="entry name" value="DUF7041"/>
</dbReference>
<feature type="region of interest" description="Disordered" evidence="1">
    <location>
        <begin position="201"/>
        <end position="228"/>
    </location>
</feature>
<sequence length="228" mass="25906">MQQIVEAFTPKRESGTVDSSFEFHQHLIHDIQDFSLAVVIQQSKYFHVISQIDVRTAAEVEDIITNPPADEPYTHLRQQLIERLSSSEEQRVWQLLHDEELSDRKPSQFLLHLKSLAGPTPMQPNLLRHLWLRRLPPHVQAILTTRPELSLEQLSDLGDRIVEITPVSANHAIDNSADQVVSTNLREVLIAVKNLSTEVNELSSRSSPKSSTLLQTSPQSLDVDFSER</sequence>
<evidence type="ECO:0000313" key="4">
    <source>
        <dbReference type="Proteomes" id="UP001627154"/>
    </source>
</evidence>
<dbReference type="EMBL" id="JBJJXI010000106">
    <property type="protein sequence ID" value="KAL3392307.1"/>
    <property type="molecule type" value="Genomic_DNA"/>
</dbReference>
<gene>
    <name evidence="3" type="ORF">TKK_013134</name>
</gene>
<protein>
    <recommendedName>
        <fullName evidence="2">DUF7041 domain-containing protein</fullName>
    </recommendedName>
</protein>
<name>A0ABD2WIC7_9HYME</name>
<feature type="domain" description="DUF7041" evidence="2">
    <location>
        <begin position="37"/>
        <end position="96"/>
    </location>
</feature>
<reference evidence="3 4" key="1">
    <citation type="journal article" date="2024" name="bioRxiv">
        <title>A reference genome for Trichogramma kaykai: A tiny desert-dwelling parasitoid wasp with competing sex-ratio distorters.</title>
        <authorList>
            <person name="Culotta J."/>
            <person name="Lindsey A.R."/>
        </authorList>
    </citation>
    <scope>NUCLEOTIDE SEQUENCE [LARGE SCALE GENOMIC DNA]</scope>
    <source>
        <strain evidence="3 4">KSX58</strain>
    </source>
</reference>
<evidence type="ECO:0000259" key="2">
    <source>
        <dbReference type="Pfam" id="PF23055"/>
    </source>
</evidence>
<evidence type="ECO:0000256" key="1">
    <source>
        <dbReference type="SAM" id="MobiDB-lite"/>
    </source>
</evidence>
<keyword evidence="4" id="KW-1185">Reference proteome</keyword>
<accession>A0ABD2WIC7</accession>
<evidence type="ECO:0000313" key="3">
    <source>
        <dbReference type="EMBL" id="KAL3392307.1"/>
    </source>
</evidence>
<dbReference type="PANTHER" id="PTHR33327">
    <property type="entry name" value="ENDONUCLEASE"/>
    <property type="match status" value="1"/>
</dbReference>
<dbReference type="AlphaFoldDB" id="A0ABD2WIC7"/>
<dbReference type="PANTHER" id="PTHR33327:SF3">
    <property type="entry name" value="RNA-DIRECTED DNA POLYMERASE"/>
    <property type="match status" value="1"/>
</dbReference>
<feature type="compositionally biased region" description="Low complexity" evidence="1">
    <location>
        <begin position="203"/>
        <end position="221"/>
    </location>
</feature>
<dbReference type="Proteomes" id="UP001627154">
    <property type="component" value="Unassembled WGS sequence"/>
</dbReference>
<comment type="caution">
    <text evidence="3">The sequence shown here is derived from an EMBL/GenBank/DDBJ whole genome shotgun (WGS) entry which is preliminary data.</text>
</comment>